<keyword evidence="2" id="KW-1185">Reference proteome</keyword>
<protein>
    <recommendedName>
        <fullName evidence="3">Long-chain-fatty-acid--CoA ligase</fullName>
    </recommendedName>
</protein>
<dbReference type="EnsemblPlants" id="Kaladp0044s0047.1.v1.1">
    <property type="protein sequence ID" value="Kaladp0044s0047.1.v1.1"/>
    <property type="gene ID" value="Kaladp0044s0047.v1.1"/>
</dbReference>
<evidence type="ECO:0000313" key="2">
    <source>
        <dbReference type="Proteomes" id="UP000594263"/>
    </source>
</evidence>
<organism evidence="1 2">
    <name type="scientific">Kalanchoe fedtschenkoi</name>
    <name type="common">Lavender scallops</name>
    <name type="synonym">South American air plant</name>
    <dbReference type="NCBI Taxonomy" id="63787"/>
    <lineage>
        <taxon>Eukaryota</taxon>
        <taxon>Viridiplantae</taxon>
        <taxon>Streptophyta</taxon>
        <taxon>Embryophyta</taxon>
        <taxon>Tracheophyta</taxon>
        <taxon>Spermatophyta</taxon>
        <taxon>Magnoliopsida</taxon>
        <taxon>eudicotyledons</taxon>
        <taxon>Gunneridae</taxon>
        <taxon>Pentapetalae</taxon>
        <taxon>Saxifragales</taxon>
        <taxon>Crassulaceae</taxon>
        <taxon>Kalanchoe</taxon>
    </lineage>
</organism>
<dbReference type="InterPro" id="IPR052987">
    <property type="entry name" value="Chloroplast_AMP-bd_Enzymes"/>
</dbReference>
<reference evidence="1" key="1">
    <citation type="submission" date="2021-01" db="UniProtKB">
        <authorList>
            <consortium name="EnsemblPlants"/>
        </authorList>
    </citation>
    <scope>IDENTIFICATION</scope>
</reference>
<dbReference type="OMA" id="RISHYHI"/>
<dbReference type="Proteomes" id="UP000594263">
    <property type="component" value="Unplaced"/>
</dbReference>
<accession>A0A7N0TT74</accession>
<name>A0A7N0TT74_KALFE</name>
<dbReference type="GO" id="GO:0008922">
    <property type="term" value="F:long-chain fatty acid [acyl-carrier-protein] ligase activity"/>
    <property type="evidence" value="ECO:0007669"/>
    <property type="project" value="TreeGrafter"/>
</dbReference>
<evidence type="ECO:0000313" key="1">
    <source>
        <dbReference type="EnsemblPlants" id="Kaladp0044s0047.1.v1.1"/>
    </source>
</evidence>
<proteinExistence type="predicted"/>
<dbReference type="Gramene" id="Kaladp0044s0047.1.v1.1">
    <property type="protein sequence ID" value="Kaladp0044s0047.1.v1.1"/>
    <property type="gene ID" value="Kaladp0044s0047.v1.1"/>
</dbReference>
<evidence type="ECO:0008006" key="3">
    <source>
        <dbReference type="Google" id="ProtNLM"/>
    </source>
</evidence>
<dbReference type="PANTHER" id="PTHR43813:SF1">
    <property type="entry name" value="ACYL-ACTIVATING ENZYME 16, CHLOROPLASTIC-RELATED"/>
    <property type="match status" value="1"/>
</dbReference>
<dbReference type="GO" id="GO:0009507">
    <property type="term" value="C:chloroplast"/>
    <property type="evidence" value="ECO:0007669"/>
    <property type="project" value="TreeGrafter"/>
</dbReference>
<dbReference type="PANTHER" id="PTHR43813">
    <property type="entry name" value="ACYL-ACTIVATING ENZYME 16, CHLOROPLASTIC-RELATED"/>
    <property type="match status" value="1"/>
</dbReference>
<dbReference type="GO" id="GO:0030497">
    <property type="term" value="P:fatty acid elongation"/>
    <property type="evidence" value="ECO:0007669"/>
    <property type="project" value="TreeGrafter"/>
</dbReference>
<dbReference type="AlphaFoldDB" id="A0A7N0TT74"/>
<sequence length="66" mass="7711">MKCCCLLTNCFPYLSCRTSDCSFQIGPFFIVDEPFTIENGLMTPTMKVRRDRVMSKYQEQIANLFK</sequence>